<dbReference type="RefSeq" id="WP_272748773.1">
    <property type="nucleotide sequence ID" value="NZ_JAQQKX010000011.1"/>
</dbReference>
<dbReference type="EMBL" id="JAQQKX010000011">
    <property type="protein sequence ID" value="MDC7684306.1"/>
    <property type="molecule type" value="Genomic_DNA"/>
</dbReference>
<dbReference type="InterPro" id="IPR046232">
    <property type="entry name" value="DUF6265"/>
</dbReference>
<accession>A0ABT5HXX5</accession>
<keyword evidence="4" id="KW-1185">Reference proteome</keyword>
<dbReference type="Pfam" id="PF19780">
    <property type="entry name" value="DUF6265"/>
    <property type="match status" value="1"/>
</dbReference>
<reference evidence="3 4" key="1">
    <citation type="submission" date="2023-01" db="EMBL/GenBank/DDBJ databases">
        <title>Novel species of the genus Asticcacaulis isolated from rivers.</title>
        <authorList>
            <person name="Lu H."/>
        </authorList>
    </citation>
    <scope>NUCLEOTIDE SEQUENCE [LARGE SCALE GENOMIC DNA]</scope>
    <source>
        <strain evidence="3 4">BYS171W</strain>
    </source>
</reference>
<evidence type="ECO:0000259" key="2">
    <source>
        <dbReference type="Pfam" id="PF19780"/>
    </source>
</evidence>
<gene>
    <name evidence="3" type="ORF">PQU92_13535</name>
</gene>
<feature type="domain" description="DUF6265" evidence="2">
    <location>
        <begin position="24"/>
        <end position="130"/>
    </location>
</feature>
<evidence type="ECO:0000313" key="4">
    <source>
        <dbReference type="Proteomes" id="UP001214854"/>
    </source>
</evidence>
<feature type="signal peptide" evidence="1">
    <location>
        <begin position="1"/>
        <end position="17"/>
    </location>
</feature>
<keyword evidence="1" id="KW-0732">Signal</keyword>
<name>A0ABT5HXX5_9CAUL</name>
<sequence>MKYLIVAGLLLSGSAQAQTVSDLSWLTGCWVQDKGARKITEHWTPADGGQLFGIGRTFSADKVLNYEFMVLGQRDGVLTFTAHPSGQGGASFPLKSFKDGEAVFENTAHDFPQRVIYKRGEGGTMSAAIEGTIKGQTKRIDFSYAACPK</sequence>
<evidence type="ECO:0000313" key="3">
    <source>
        <dbReference type="EMBL" id="MDC7684306.1"/>
    </source>
</evidence>
<feature type="chain" id="PRO_5047334063" evidence="1">
    <location>
        <begin position="18"/>
        <end position="149"/>
    </location>
</feature>
<evidence type="ECO:0000256" key="1">
    <source>
        <dbReference type="SAM" id="SignalP"/>
    </source>
</evidence>
<organism evidence="3 4">
    <name type="scientific">Asticcacaulis aquaticus</name>
    <dbReference type="NCBI Taxonomy" id="2984212"/>
    <lineage>
        <taxon>Bacteria</taxon>
        <taxon>Pseudomonadati</taxon>
        <taxon>Pseudomonadota</taxon>
        <taxon>Alphaproteobacteria</taxon>
        <taxon>Caulobacterales</taxon>
        <taxon>Caulobacteraceae</taxon>
        <taxon>Asticcacaulis</taxon>
    </lineage>
</organism>
<dbReference type="Proteomes" id="UP001214854">
    <property type="component" value="Unassembled WGS sequence"/>
</dbReference>
<protein>
    <submittedName>
        <fullName evidence="3">DUF6265 family protein</fullName>
    </submittedName>
</protein>
<comment type="caution">
    <text evidence="3">The sequence shown here is derived from an EMBL/GenBank/DDBJ whole genome shotgun (WGS) entry which is preliminary data.</text>
</comment>
<proteinExistence type="predicted"/>